<proteinExistence type="predicted"/>
<reference evidence="1" key="1">
    <citation type="submission" date="2018-06" db="EMBL/GenBank/DDBJ databases">
        <authorList>
            <person name="Zhirakovskaya E."/>
        </authorList>
    </citation>
    <scope>NUCLEOTIDE SEQUENCE</scope>
</reference>
<protein>
    <submittedName>
        <fullName evidence="1">Uncharacterized protein</fullName>
    </submittedName>
</protein>
<name>A0A3B0TZX6_9ZZZZ</name>
<evidence type="ECO:0000313" key="1">
    <source>
        <dbReference type="EMBL" id="VAW22310.1"/>
    </source>
</evidence>
<sequence>MQKIGSGRKKNCFFTCYEGSCALELTSIVQRGETSAAFVVL</sequence>
<gene>
    <name evidence="1" type="ORF">MNBD_ALPHA11-1414</name>
</gene>
<organism evidence="1">
    <name type="scientific">hydrothermal vent metagenome</name>
    <dbReference type="NCBI Taxonomy" id="652676"/>
    <lineage>
        <taxon>unclassified sequences</taxon>
        <taxon>metagenomes</taxon>
        <taxon>ecological metagenomes</taxon>
    </lineage>
</organism>
<dbReference type="EMBL" id="UOEQ01000409">
    <property type="protein sequence ID" value="VAW22310.1"/>
    <property type="molecule type" value="Genomic_DNA"/>
</dbReference>
<accession>A0A3B0TZX6</accession>
<dbReference type="AlphaFoldDB" id="A0A3B0TZX6"/>